<dbReference type="Gene3D" id="1.20.120.160">
    <property type="entry name" value="HPT domain"/>
    <property type="match status" value="1"/>
</dbReference>
<dbReference type="InterPro" id="IPR013655">
    <property type="entry name" value="PAS_fold_3"/>
</dbReference>
<feature type="transmembrane region" description="Helical" evidence="20">
    <location>
        <begin position="158"/>
        <end position="178"/>
    </location>
</feature>
<evidence type="ECO:0000256" key="3">
    <source>
        <dbReference type="ARBA" id="ARBA00012438"/>
    </source>
</evidence>
<dbReference type="Pfam" id="PF00512">
    <property type="entry name" value="HisKA"/>
    <property type="match status" value="1"/>
</dbReference>
<evidence type="ECO:0000256" key="12">
    <source>
        <dbReference type="ARBA" id="ARBA00022989"/>
    </source>
</evidence>
<protein>
    <recommendedName>
        <fullName evidence="17">Virulence sensor protein BvgS</fullName>
        <ecNumber evidence="3">2.7.13.3</ecNumber>
    </recommendedName>
</protein>
<dbReference type="SMART" id="SM00086">
    <property type="entry name" value="PAC"/>
    <property type="match status" value="2"/>
</dbReference>
<keyword evidence="5" id="KW-0997">Cell inner membrane</keyword>
<comment type="catalytic activity">
    <reaction evidence="1">
        <text>ATP + protein L-histidine = ADP + protein N-phospho-L-histidine.</text>
        <dbReference type="EC" id="2.7.13.3"/>
    </reaction>
</comment>
<dbReference type="InterPro" id="IPR013767">
    <property type="entry name" value="PAS_fold"/>
</dbReference>
<dbReference type="SUPFAM" id="SSF47226">
    <property type="entry name" value="Histidine-containing phosphotransfer domain, HPT domain"/>
    <property type="match status" value="1"/>
</dbReference>
<keyword evidence="11" id="KW-0067">ATP-binding</keyword>
<feature type="transmembrane region" description="Helical" evidence="20">
    <location>
        <begin position="59"/>
        <end position="79"/>
    </location>
</feature>
<feature type="transmembrane region" description="Helical" evidence="20">
    <location>
        <begin position="190"/>
        <end position="213"/>
    </location>
</feature>
<dbReference type="Pfam" id="PF00072">
    <property type="entry name" value="Response_reg"/>
    <property type="match status" value="1"/>
</dbReference>
<dbReference type="AlphaFoldDB" id="A0A562PWI9"/>
<keyword evidence="8 20" id="KW-0812">Transmembrane</keyword>
<evidence type="ECO:0000256" key="7">
    <source>
        <dbReference type="ARBA" id="ARBA00022679"/>
    </source>
</evidence>
<evidence type="ECO:0000256" key="15">
    <source>
        <dbReference type="ARBA" id="ARBA00023136"/>
    </source>
</evidence>
<keyword evidence="9" id="KW-0732">Signal</keyword>
<reference evidence="27 28" key="1">
    <citation type="journal article" date="2015" name="Stand. Genomic Sci.">
        <title>Genomic Encyclopedia of Bacterial and Archaeal Type Strains, Phase III: the genomes of soil and plant-associated and newly described type strains.</title>
        <authorList>
            <person name="Whitman W.B."/>
            <person name="Woyke T."/>
            <person name="Klenk H.P."/>
            <person name="Zhou Y."/>
            <person name="Lilburn T.G."/>
            <person name="Beck B.J."/>
            <person name="De Vos P."/>
            <person name="Vandamme P."/>
            <person name="Eisen J.A."/>
            <person name="Garrity G."/>
            <person name="Hugenholtz P."/>
            <person name="Kyrpides N.C."/>
        </authorList>
    </citation>
    <scope>NUCLEOTIDE SEQUENCE [LARGE SCALE GENOMIC DNA]</scope>
    <source>
        <strain evidence="27 28">CGMCC 1.10685</strain>
    </source>
</reference>
<evidence type="ECO:0000256" key="17">
    <source>
        <dbReference type="ARBA" id="ARBA00070152"/>
    </source>
</evidence>
<dbReference type="InterPro" id="IPR035965">
    <property type="entry name" value="PAS-like_dom_sf"/>
</dbReference>
<dbReference type="InterPro" id="IPR001789">
    <property type="entry name" value="Sig_transdc_resp-reg_receiver"/>
</dbReference>
<evidence type="ECO:0000256" key="16">
    <source>
        <dbReference type="ARBA" id="ARBA00058004"/>
    </source>
</evidence>
<evidence type="ECO:0000259" key="26">
    <source>
        <dbReference type="PROSITE" id="PS50924"/>
    </source>
</evidence>
<sequence length="1155" mass="124139">MHGESHPEGVIKTAKSLISKEKVWYCPSTFPPFLPMDLNNLFSPADPSLLQYGVYDARLVALSVLVAVFASWMGLYMAGRQRATATRGLRAAALLAGSLALGAGIWAMHFIGMLAFDVCTDTHYEPLLTGLSLLPGLAASAVALSITRRERLTRGTLATGGVLVGAGIGTMHYAGMAAMRTSLKLHYDPWMFGLSIVVAVVLATVALGVRFGLRGLPVRLRSSQRLAISAVVMGCAIAGMHYTGMAAARFFGKPPATSTGSDTDMLALAVSGITVVFTLAVMAVHGLLRYREMYRNLLQSENWMRALLTTTVDGVVTIDQEGIIREFNASAERIFGWQRREIVGQPVRLLMADPEASERGGLLRSIRAGVTHLATAGEEVLGRRKDGSLVPIRKALGHAKLIDRQMYVLFITDISERRAIMQALRDSEQQFRSLIGSIPGIAFRCRAEADYPLEFISEGVEWVTGYPLADFVGPARCRTLTDLISPADLPRVLAVCKLCAQNGLPYTVEYRIRHADGSWRWVWEHGTMVRNDDGTPRWFDGVILDTTARRQMEEDLRLAKENAEQAAAARATFVANMSHEIRTPMNSILGFTDVLLDSDLRHDQRAHLDTVRNAGRALLRLLNEILDTAKLEKGAVELELADYNLLALIDELSSTFNATARAKGLELNIAFAPDLSPWLHGDELRMRQVLTNLLDNAIKFTAQGGVTLSVGYAARELRIAVRDTGIGIAPDRLAAIFDPFTQADASMTRRFGGTGLGTTISKQLVELMGGGIRAESTPGEGTTFHVVLPLAPALAPHHADLPRQRQREAYALPPLAVLAADDVAQNLELLTLLMGKRGHTVATAQDGASAAELAARQDFDVILMDVQMPNVDGLAATRMIRAEAERTGRKRVPVIAMTASVLEAHRKASKAAGMDGFASKPVDWYALSHEIARVLGLQEVVGQAAAAARPAGPQVLDRVAGALRWGGSEEEHQLALCRFEADHAASADRLAALYDAGDHTQLQAQAHRVRGVAANLGFEQLTATLADIERDAAAGARAALAPLLARVGTELEQALAAVRSRACPEKAAAAGALPAAPFDAQALQVAGEALARSLARGALDEPALAALAQALHGHVPPAALAPLRMAIDDFDFTLAESRLADILAAVPGMQTETQS</sequence>
<dbReference type="SMART" id="SM00387">
    <property type="entry name" value="HATPase_c"/>
    <property type="match status" value="1"/>
</dbReference>
<dbReference type="Proteomes" id="UP000315112">
    <property type="component" value="Unassembled WGS sequence"/>
</dbReference>
<dbReference type="CDD" id="cd17546">
    <property type="entry name" value="REC_hyHK_CKI1_RcsC-like"/>
    <property type="match status" value="1"/>
</dbReference>
<dbReference type="Gene3D" id="3.30.565.10">
    <property type="entry name" value="Histidine kinase-like ATPase, C-terminal domain"/>
    <property type="match status" value="1"/>
</dbReference>
<dbReference type="Gene3D" id="3.40.50.2300">
    <property type="match status" value="1"/>
</dbReference>
<feature type="domain" description="Response regulatory" evidence="22">
    <location>
        <begin position="816"/>
        <end position="935"/>
    </location>
</feature>
<dbReference type="InterPro" id="IPR003661">
    <property type="entry name" value="HisK_dim/P_dom"/>
</dbReference>
<dbReference type="Pfam" id="PF08447">
    <property type="entry name" value="PAS_3"/>
    <property type="match status" value="1"/>
</dbReference>
<feature type="domain" description="PAS" evidence="23">
    <location>
        <begin position="427"/>
        <end position="503"/>
    </location>
</feature>
<feature type="transmembrane region" description="Helical" evidence="20">
    <location>
        <begin position="127"/>
        <end position="146"/>
    </location>
</feature>
<dbReference type="InterPro" id="IPR000700">
    <property type="entry name" value="PAS-assoc_C"/>
</dbReference>
<dbReference type="Gene3D" id="3.30.450.20">
    <property type="entry name" value="PAS domain"/>
    <property type="match status" value="2"/>
</dbReference>
<keyword evidence="11" id="KW-0547">Nucleotide-binding</keyword>
<dbReference type="SUPFAM" id="SSF55785">
    <property type="entry name" value="PYP-like sensor domain (PAS domain)"/>
    <property type="match status" value="2"/>
</dbReference>
<keyword evidence="14" id="KW-0843">Virulence</keyword>
<keyword evidence="12 20" id="KW-1133">Transmembrane helix</keyword>
<dbReference type="SUPFAM" id="SSF47384">
    <property type="entry name" value="Homodimeric domain of signal transducing histidine kinase"/>
    <property type="match status" value="1"/>
</dbReference>
<feature type="modified residue" description="Phosphohistidine" evidence="18">
    <location>
        <position position="1007"/>
    </location>
</feature>
<evidence type="ECO:0000259" key="23">
    <source>
        <dbReference type="PROSITE" id="PS50112"/>
    </source>
</evidence>
<dbReference type="SUPFAM" id="SSF55874">
    <property type="entry name" value="ATPase domain of HSP90 chaperone/DNA topoisomerase II/histidine kinase"/>
    <property type="match status" value="1"/>
</dbReference>
<keyword evidence="15 20" id="KW-0472">Membrane</keyword>
<evidence type="ECO:0000256" key="8">
    <source>
        <dbReference type="ARBA" id="ARBA00022692"/>
    </source>
</evidence>
<proteinExistence type="predicted"/>
<dbReference type="CDD" id="cd00130">
    <property type="entry name" value="PAS"/>
    <property type="match status" value="2"/>
</dbReference>
<evidence type="ECO:0000256" key="13">
    <source>
        <dbReference type="ARBA" id="ARBA00023012"/>
    </source>
</evidence>
<dbReference type="InterPro" id="IPR005467">
    <property type="entry name" value="His_kinase_dom"/>
</dbReference>
<gene>
    <name evidence="27" type="ORF">IP92_02136</name>
</gene>
<evidence type="ECO:0000259" key="24">
    <source>
        <dbReference type="PROSITE" id="PS50113"/>
    </source>
</evidence>
<dbReference type="PROSITE" id="PS50112">
    <property type="entry name" value="PAS"/>
    <property type="match status" value="2"/>
</dbReference>
<feature type="modified residue" description="4-aspartylphosphate" evidence="19">
    <location>
        <position position="865"/>
    </location>
</feature>
<dbReference type="PROSITE" id="PS50113">
    <property type="entry name" value="PAC"/>
    <property type="match status" value="1"/>
</dbReference>
<evidence type="ECO:0000259" key="25">
    <source>
        <dbReference type="PROSITE" id="PS50894"/>
    </source>
</evidence>
<evidence type="ECO:0000256" key="20">
    <source>
        <dbReference type="PROSITE-ProRule" id="PRU00244"/>
    </source>
</evidence>
<evidence type="ECO:0000256" key="2">
    <source>
        <dbReference type="ARBA" id="ARBA00004429"/>
    </source>
</evidence>
<evidence type="ECO:0000256" key="6">
    <source>
        <dbReference type="ARBA" id="ARBA00022553"/>
    </source>
</evidence>
<keyword evidence="6 19" id="KW-0597">Phosphoprotein</keyword>
<evidence type="ECO:0000256" key="11">
    <source>
        <dbReference type="ARBA" id="ARBA00022840"/>
    </source>
</evidence>
<dbReference type="InterPro" id="IPR036890">
    <property type="entry name" value="HATPase_C_sf"/>
</dbReference>
<evidence type="ECO:0000259" key="21">
    <source>
        <dbReference type="PROSITE" id="PS50109"/>
    </source>
</evidence>
<dbReference type="InterPro" id="IPR036097">
    <property type="entry name" value="HisK_dim/P_sf"/>
</dbReference>
<dbReference type="Pfam" id="PF03707">
    <property type="entry name" value="MHYT"/>
    <property type="match status" value="4"/>
</dbReference>
<evidence type="ECO:0000256" key="14">
    <source>
        <dbReference type="ARBA" id="ARBA00023026"/>
    </source>
</evidence>
<dbReference type="SMART" id="SM00388">
    <property type="entry name" value="HisKA"/>
    <property type="match status" value="1"/>
</dbReference>
<evidence type="ECO:0000256" key="4">
    <source>
        <dbReference type="ARBA" id="ARBA00022475"/>
    </source>
</evidence>
<feature type="transmembrane region" description="Helical" evidence="20">
    <location>
        <begin position="265"/>
        <end position="288"/>
    </location>
</feature>
<feature type="transmembrane region" description="Helical" evidence="20">
    <location>
        <begin position="91"/>
        <end position="115"/>
    </location>
</feature>
<dbReference type="Pfam" id="PF02518">
    <property type="entry name" value="HATPase_c"/>
    <property type="match status" value="1"/>
</dbReference>
<dbReference type="EMBL" id="VLKW01000003">
    <property type="protein sequence ID" value="TWI48743.1"/>
    <property type="molecule type" value="Genomic_DNA"/>
</dbReference>
<comment type="function">
    <text evidence="16">Member of the two-component regulatory system BvgS/BvgA. Phosphorylates BvgA via a four-step phosphorelay in response to environmental signals.</text>
</comment>
<dbReference type="PROSITE" id="PS50924">
    <property type="entry name" value="MHYT"/>
    <property type="match status" value="1"/>
</dbReference>
<feature type="transmembrane region" description="Helical" evidence="20">
    <location>
        <begin position="225"/>
        <end position="245"/>
    </location>
</feature>
<name>A0A562PWI9_9BURK</name>
<evidence type="ECO:0000256" key="1">
    <source>
        <dbReference type="ARBA" id="ARBA00000085"/>
    </source>
</evidence>
<dbReference type="Pfam" id="PF01627">
    <property type="entry name" value="Hpt"/>
    <property type="match status" value="1"/>
</dbReference>
<evidence type="ECO:0000256" key="18">
    <source>
        <dbReference type="PROSITE-ProRule" id="PRU00110"/>
    </source>
</evidence>
<evidence type="ECO:0000256" key="19">
    <source>
        <dbReference type="PROSITE-ProRule" id="PRU00169"/>
    </source>
</evidence>
<dbReference type="InterPro" id="IPR011006">
    <property type="entry name" value="CheY-like_superfamily"/>
</dbReference>
<evidence type="ECO:0000259" key="22">
    <source>
        <dbReference type="PROSITE" id="PS50110"/>
    </source>
</evidence>
<evidence type="ECO:0000256" key="9">
    <source>
        <dbReference type="ARBA" id="ARBA00022729"/>
    </source>
</evidence>
<evidence type="ECO:0000256" key="10">
    <source>
        <dbReference type="ARBA" id="ARBA00022777"/>
    </source>
</evidence>
<keyword evidence="13" id="KW-0902">Two-component regulatory system</keyword>
<feature type="domain" description="Histidine kinase" evidence="21">
    <location>
        <begin position="576"/>
        <end position="792"/>
    </location>
</feature>
<organism evidence="27 28">
    <name type="scientific">Pseudoduganella flava</name>
    <dbReference type="NCBI Taxonomy" id="871742"/>
    <lineage>
        <taxon>Bacteria</taxon>
        <taxon>Pseudomonadati</taxon>
        <taxon>Pseudomonadota</taxon>
        <taxon>Betaproteobacteria</taxon>
        <taxon>Burkholderiales</taxon>
        <taxon>Oxalobacteraceae</taxon>
        <taxon>Telluria group</taxon>
        <taxon>Pseudoduganella</taxon>
    </lineage>
</organism>
<dbReference type="InterPro" id="IPR004358">
    <property type="entry name" value="Sig_transdc_His_kin-like_C"/>
</dbReference>
<evidence type="ECO:0000313" key="28">
    <source>
        <dbReference type="Proteomes" id="UP000315112"/>
    </source>
</evidence>
<dbReference type="SMART" id="SM00091">
    <property type="entry name" value="PAS"/>
    <property type="match status" value="2"/>
</dbReference>
<dbReference type="Pfam" id="PF00989">
    <property type="entry name" value="PAS"/>
    <property type="match status" value="1"/>
</dbReference>
<dbReference type="EC" id="2.7.13.3" evidence="3"/>
<feature type="domain" description="MHYT" evidence="26">
    <location>
        <begin position="55"/>
        <end position="251"/>
    </location>
</feature>
<dbReference type="SUPFAM" id="SSF52172">
    <property type="entry name" value="CheY-like"/>
    <property type="match status" value="1"/>
</dbReference>
<keyword evidence="7" id="KW-0808">Transferase</keyword>
<feature type="domain" description="PAS" evidence="23">
    <location>
        <begin position="300"/>
        <end position="355"/>
    </location>
</feature>
<dbReference type="Gene3D" id="1.10.287.130">
    <property type="match status" value="1"/>
</dbReference>
<dbReference type="PANTHER" id="PTHR43047">
    <property type="entry name" value="TWO-COMPONENT HISTIDINE PROTEIN KINASE"/>
    <property type="match status" value="1"/>
</dbReference>
<dbReference type="GO" id="GO:0005886">
    <property type="term" value="C:plasma membrane"/>
    <property type="evidence" value="ECO:0007669"/>
    <property type="project" value="UniProtKB-SubCell"/>
</dbReference>
<keyword evidence="10" id="KW-0418">Kinase</keyword>
<dbReference type="InterPro" id="IPR001610">
    <property type="entry name" value="PAC"/>
</dbReference>
<dbReference type="InterPro" id="IPR008207">
    <property type="entry name" value="Sig_transdc_His_kin_Hpt_dom"/>
</dbReference>
<dbReference type="FunFam" id="3.30.565.10:FF:000010">
    <property type="entry name" value="Sensor histidine kinase RcsC"/>
    <property type="match status" value="1"/>
</dbReference>
<dbReference type="InterPro" id="IPR005330">
    <property type="entry name" value="MHYT_dom"/>
</dbReference>
<dbReference type="PANTHER" id="PTHR43047:SF64">
    <property type="entry name" value="HISTIDINE KINASE CONTAINING CHEY-HOMOLOGOUS RECEIVER DOMAIN AND PAS DOMAIN-RELATED"/>
    <property type="match status" value="1"/>
</dbReference>
<dbReference type="PROSITE" id="PS50109">
    <property type="entry name" value="HIS_KIN"/>
    <property type="match status" value="1"/>
</dbReference>
<evidence type="ECO:0000313" key="27">
    <source>
        <dbReference type="EMBL" id="TWI48743.1"/>
    </source>
</evidence>
<dbReference type="CDD" id="cd16922">
    <property type="entry name" value="HATPase_EvgS-ArcB-TorS-like"/>
    <property type="match status" value="1"/>
</dbReference>
<dbReference type="GO" id="GO:0006355">
    <property type="term" value="P:regulation of DNA-templated transcription"/>
    <property type="evidence" value="ECO:0007669"/>
    <property type="project" value="InterPro"/>
</dbReference>
<feature type="domain" description="PAC" evidence="24">
    <location>
        <begin position="506"/>
        <end position="558"/>
    </location>
</feature>
<accession>A0A562PWI9</accession>
<dbReference type="InterPro" id="IPR036641">
    <property type="entry name" value="HPT_dom_sf"/>
</dbReference>
<dbReference type="NCBIfam" id="TIGR00229">
    <property type="entry name" value="sensory_box"/>
    <property type="match status" value="2"/>
</dbReference>
<comment type="caution">
    <text evidence="27">The sequence shown here is derived from an EMBL/GenBank/DDBJ whole genome shotgun (WGS) entry which is preliminary data.</text>
</comment>
<keyword evidence="4" id="KW-1003">Cell membrane</keyword>
<dbReference type="InterPro" id="IPR003594">
    <property type="entry name" value="HATPase_dom"/>
</dbReference>
<dbReference type="PROSITE" id="PS50110">
    <property type="entry name" value="RESPONSE_REGULATORY"/>
    <property type="match status" value="1"/>
</dbReference>
<evidence type="ECO:0000256" key="5">
    <source>
        <dbReference type="ARBA" id="ARBA00022519"/>
    </source>
</evidence>
<dbReference type="InterPro" id="IPR000014">
    <property type="entry name" value="PAS"/>
</dbReference>
<comment type="subcellular location">
    <subcellularLocation>
        <location evidence="2">Cell inner membrane</location>
        <topology evidence="2">Multi-pass membrane protein</topology>
    </subcellularLocation>
</comment>
<dbReference type="GO" id="GO:0000155">
    <property type="term" value="F:phosphorelay sensor kinase activity"/>
    <property type="evidence" value="ECO:0007669"/>
    <property type="project" value="InterPro"/>
</dbReference>
<dbReference type="SMART" id="SM00448">
    <property type="entry name" value="REC"/>
    <property type="match status" value="1"/>
</dbReference>
<feature type="domain" description="HPt" evidence="25">
    <location>
        <begin position="968"/>
        <end position="1058"/>
    </location>
</feature>
<dbReference type="PRINTS" id="PR00344">
    <property type="entry name" value="BCTRLSENSOR"/>
</dbReference>
<dbReference type="CDD" id="cd00082">
    <property type="entry name" value="HisKA"/>
    <property type="match status" value="1"/>
</dbReference>
<dbReference type="PROSITE" id="PS50894">
    <property type="entry name" value="HPT"/>
    <property type="match status" value="1"/>
</dbReference>